<sequence precursor="true">MRAGRQTLLAFVTVAGCWAQDPRDLVRRSIAQDQLDWVRMKDYTWQARSVEKHLDPHGKVESTKREAWETLMLDGQPYRRTVERDGKPLSASEQSTEQKRLDKETRRLSAETPAEKQRRLDDAEKSRRREFAFLSEIPDLFDLKLEGDSTVDGRPVWVVSGVPRPGAKAKSSDARMLLKVRGRLWIDKATYQWARVEAETTDTISWGLFLARLNPGAKLVFEQTEVSPELWFPKRLLLTGNGRVGLIKRLSQDTEIEWSNYKKFSVESKMVTGPPTTPKE</sequence>
<protein>
    <recommendedName>
        <fullName evidence="3">Lipoprotein</fullName>
    </recommendedName>
</protein>
<feature type="compositionally biased region" description="Basic and acidic residues" evidence="1">
    <location>
        <begin position="96"/>
        <end position="123"/>
    </location>
</feature>
<dbReference type="Gene3D" id="2.50.20.10">
    <property type="entry name" value="Lipoprotein localisation LolA/LolB/LppX"/>
    <property type="match status" value="1"/>
</dbReference>
<dbReference type="KEGG" id="sus:Acid_2465"/>
<evidence type="ECO:0000256" key="1">
    <source>
        <dbReference type="SAM" id="MobiDB-lite"/>
    </source>
</evidence>
<dbReference type="AlphaFoldDB" id="Q024X2"/>
<evidence type="ECO:0000313" key="2">
    <source>
        <dbReference type="EMBL" id="ABJ83454.1"/>
    </source>
</evidence>
<dbReference type="PROSITE" id="PS51257">
    <property type="entry name" value="PROKAR_LIPOPROTEIN"/>
    <property type="match status" value="1"/>
</dbReference>
<dbReference type="OrthoDB" id="115424at2"/>
<name>Q024X2_SOLUE</name>
<reference evidence="2" key="1">
    <citation type="submission" date="2006-10" db="EMBL/GenBank/DDBJ databases">
        <title>Complete sequence of Solibacter usitatus Ellin6076.</title>
        <authorList>
            <consortium name="US DOE Joint Genome Institute"/>
            <person name="Copeland A."/>
            <person name="Lucas S."/>
            <person name="Lapidus A."/>
            <person name="Barry K."/>
            <person name="Detter J.C."/>
            <person name="Glavina del Rio T."/>
            <person name="Hammon N."/>
            <person name="Israni S."/>
            <person name="Dalin E."/>
            <person name="Tice H."/>
            <person name="Pitluck S."/>
            <person name="Thompson L.S."/>
            <person name="Brettin T."/>
            <person name="Bruce D."/>
            <person name="Han C."/>
            <person name="Tapia R."/>
            <person name="Gilna P."/>
            <person name="Schmutz J."/>
            <person name="Larimer F."/>
            <person name="Land M."/>
            <person name="Hauser L."/>
            <person name="Kyrpides N."/>
            <person name="Mikhailova N."/>
            <person name="Janssen P.H."/>
            <person name="Kuske C.R."/>
            <person name="Richardson P."/>
        </authorList>
    </citation>
    <scope>NUCLEOTIDE SEQUENCE</scope>
    <source>
        <strain evidence="2">Ellin6076</strain>
    </source>
</reference>
<dbReference type="HOGENOM" id="CLU_1030152_0_0_0"/>
<dbReference type="eggNOG" id="ENOG5032UQY">
    <property type="taxonomic scope" value="Bacteria"/>
</dbReference>
<feature type="region of interest" description="Disordered" evidence="1">
    <location>
        <begin position="81"/>
        <end position="123"/>
    </location>
</feature>
<gene>
    <name evidence="2" type="ordered locus">Acid_2465</name>
</gene>
<accession>Q024X2</accession>
<dbReference type="InParanoid" id="Q024X2"/>
<organism evidence="2">
    <name type="scientific">Solibacter usitatus (strain Ellin6076)</name>
    <dbReference type="NCBI Taxonomy" id="234267"/>
    <lineage>
        <taxon>Bacteria</taxon>
        <taxon>Pseudomonadati</taxon>
        <taxon>Acidobacteriota</taxon>
        <taxon>Terriglobia</taxon>
        <taxon>Bryobacterales</taxon>
        <taxon>Solibacteraceae</taxon>
        <taxon>Candidatus Solibacter</taxon>
    </lineage>
</organism>
<dbReference type="EMBL" id="CP000473">
    <property type="protein sequence ID" value="ABJ83454.1"/>
    <property type="molecule type" value="Genomic_DNA"/>
</dbReference>
<evidence type="ECO:0008006" key="3">
    <source>
        <dbReference type="Google" id="ProtNLM"/>
    </source>
</evidence>
<proteinExistence type="predicted"/>